<feature type="region of interest" description="Disordered" evidence="1">
    <location>
        <begin position="1"/>
        <end position="30"/>
    </location>
</feature>
<evidence type="ECO:0000313" key="2">
    <source>
        <dbReference type="EMBL" id="BAC83277.1"/>
    </source>
</evidence>
<protein>
    <submittedName>
        <fullName evidence="2">Uncharacterized protein</fullName>
    </submittedName>
</protein>
<organism evidence="2 3">
    <name type="scientific">Oryza sativa subsp. japonica</name>
    <name type="common">Rice</name>
    <dbReference type="NCBI Taxonomy" id="39947"/>
    <lineage>
        <taxon>Eukaryota</taxon>
        <taxon>Viridiplantae</taxon>
        <taxon>Streptophyta</taxon>
        <taxon>Embryophyta</taxon>
        <taxon>Tracheophyta</taxon>
        <taxon>Spermatophyta</taxon>
        <taxon>Magnoliopsida</taxon>
        <taxon>Liliopsida</taxon>
        <taxon>Poales</taxon>
        <taxon>Poaceae</taxon>
        <taxon>BOP clade</taxon>
        <taxon>Oryzoideae</taxon>
        <taxon>Oryzeae</taxon>
        <taxon>Oryzinae</taxon>
        <taxon>Oryza</taxon>
        <taxon>Oryza sativa</taxon>
    </lineage>
</organism>
<dbReference type="EMBL" id="AP003995">
    <property type="protein sequence ID" value="BAC83277.1"/>
    <property type="molecule type" value="Genomic_DNA"/>
</dbReference>
<accession>Q6ZII3</accession>
<evidence type="ECO:0000256" key="1">
    <source>
        <dbReference type="SAM" id="MobiDB-lite"/>
    </source>
</evidence>
<dbReference type="Proteomes" id="UP000000763">
    <property type="component" value="Chromosome 7"/>
</dbReference>
<evidence type="ECO:0000313" key="3">
    <source>
        <dbReference type="Proteomes" id="UP000000763"/>
    </source>
</evidence>
<sequence>MKPRRIPMPTIRREMKTKASNNRAPTMHLPPVEWREIPGVRRETALSLTQGQVVI</sequence>
<gene>
    <name evidence="2" type="primary">OJ1112_F06.20</name>
</gene>
<reference evidence="3" key="1">
    <citation type="journal article" date="2005" name="Nature">
        <title>The map-based sequence of the rice genome.</title>
        <authorList>
            <consortium name="International rice genome sequencing project (IRGSP)"/>
            <person name="Matsumoto T."/>
            <person name="Wu J."/>
            <person name="Kanamori H."/>
            <person name="Katayose Y."/>
            <person name="Fujisawa M."/>
            <person name="Namiki N."/>
            <person name="Mizuno H."/>
            <person name="Yamamoto K."/>
            <person name="Antonio B.A."/>
            <person name="Baba T."/>
            <person name="Sakata K."/>
            <person name="Nagamura Y."/>
            <person name="Aoki H."/>
            <person name="Arikawa K."/>
            <person name="Arita K."/>
            <person name="Bito T."/>
            <person name="Chiden Y."/>
            <person name="Fujitsuka N."/>
            <person name="Fukunaka R."/>
            <person name="Hamada M."/>
            <person name="Harada C."/>
            <person name="Hayashi A."/>
            <person name="Hijishita S."/>
            <person name="Honda M."/>
            <person name="Hosokawa S."/>
            <person name="Ichikawa Y."/>
            <person name="Idonuma A."/>
            <person name="Iijima M."/>
            <person name="Ikeda M."/>
            <person name="Ikeno M."/>
            <person name="Ito K."/>
            <person name="Ito S."/>
            <person name="Ito T."/>
            <person name="Ito Y."/>
            <person name="Ito Y."/>
            <person name="Iwabuchi A."/>
            <person name="Kamiya K."/>
            <person name="Karasawa W."/>
            <person name="Kurita K."/>
            <person name="Katagiri S."/>
            <person name="Kikuta A."/>
            <person name="Kobayashi H."/>
            <person name="Kobayashi N."/>
            <person name="Machita K."/>
            <person name="Maehara T."/>
            <person name="Masukawa M."/>
            <person name="Mizubayashi T."/>
            <person name="Mukai Y."/>
            <person name="Nagasaki H."/>
            <person name="Nagata Y."/>
            <person name="Naito S."/>
            <person name="Nakashima M."/>
            <person name="Nakama Y."/>
            <person name="Nakamichi Y."/>
            <person name="Nakamura M."/>
            <person name="Meguro A."/>
            <person name="Negishi M."/>
            <person name="Ohta I."/>
            <person name="Ohta T."/>
            <person name="Okamoto M."/>
            <person name="Ono N."/>
            <person name="Saji S."/>
            <person name="Sakaguchi M."/>
            <person name="Sakai K."/>
            <person name="Shibata M."/>
            <person name="Shimokawa T."/>
            <person name="Song J."/>
            <person name="Takazaki Y."/>
            <person name="Terasawa K."/>
            <person name="Tsugane M."/>
            <person name="Tsuji K."/>
            <person name="Ueda S."/>
            <person name="Waki K."/>
            <person name="Yamagata H."/>
            <person name="Yamamoto M."/>
            <person name="Yamamoto S."/>
            <person name="Yamane H."/>
            <person name="Yoshiki S."/>
            <person name="Yoshihara R."/>
            <person name="Yukawa K."/>
            <person name="Zhong H."/>
            <person name="Yano M."/>
            <person name="Yuan Q."/>
            <person name="Ouyang S."/>
            <person name="Liu J."/>
            <person name="Jones K.M."/>
            <person name="Gansberger K."/>
            <person name="Moffat K."/>
            <person name="Hill J."/>
            <person name="Bera J."/>
            <person name="Fadrosh D."/>
            <person name="Jin S."/>
            <person name="Johri S."/>
            <person name="Kim M."/>
            <person name="Overton L."/>
            <person name="Reardon M."/>
            <person name="Tsitrin T."/>
            <person name="Vuong H."/>
            <person name="Weaver B."/>
            <person name="Ciecko A."/>
            <person name="Tallon L."/>
            <person name="Jackson J."/>
            <person name="Pai G."/>
            <person name="Aken S.V."/>
            <person name="Utterback T."/>
            <person name="Reidmuller S."/>
            <person name="Feldblyum T."/>
            <person name="Hsiao J."/>
            <person name="Zismann V."/>
            <person name="Iobst S."/>
            <person name="de Vazeille A.R."/>
            <person name="Buell C.R."/>
            <person name="Ying K."/>
            <person name="Li Y."/>
            <person name="Lu T."/>
            <person name="Huang Y."/>
            <person name="Zhao Q."/>
            <person name="Feng Q."/>
            <person name="Zhang L."/>
            <person name="Zhu J."/>
            <person name="Weng Q."/>
            <person name="Mu J."/>
            <person name="Lu Y."/>
            <person name="Fan D."/>
            <person name="Liu Y."/>
            <person name="Guan J."/>
            <person name="Zhang Y."/>
            <person name="Yu S."/>
            <person name="Liu X."/>
            <person name="Zhang Y."/>
            <person name="Hong G."/>
            <person name="Han B."/>
            <person name="Choisne N."/>
            <person name="Demange N."/>
            <person name="Orjeda G."/>
            <person name="Samain S."/>
            <person name="Cattolico L."/>
            <person name="Pelletier E."/>
            <person name="Couloux A."/>
            <person name="Segurens B."/>
            <person name="Wincker P."/>
            <person name="D'Hont A."/>
            <person name="Scarpelli C."/>
            <person name="Weissenbach J."/>
            <person name="Salanoubat M."/>
            <person name="Quetier F."/>
            <person name="Yu Y."/>
            <person name="Kim H.R."/>
            <person name="Rambo T."/>
            <person name="Currie J."/>
            <person name="Collura K."/>
            <person name="Luo M."/>
            <person name="Yang T."/>
            <person name="Ammiraju J.S.S."/>
            <person name="Engler F."/>
            <person name="Soderlund C."/>
            <person name="Wing R.A."/>
            <person name="Palmer L.E."/>
            <person name="de la Bastide M."/>
            <person name="Spiegel L."/>
            <person name="Nascimento L."/>
            <person name="Zutavern T."/>
            <person name="O'Shaughnessy A."/>
            <person name="Dike S."/>
            <person name="Dedhia N."/>
            <person name="Preston R."/>
            <person name="Balija V."/>
            <person name="McCombie W.R."/>
            <person name="Chow T."/>
            <person name="Chen H."/>
            <person name="Chung M."/>
            <person name="Chen C."/>
            <person name="Shaw J."/>
            <person name="Wu H."/>
            <person name="Hsiao K."/>
            <person name="Chao Y."/>
            <person name="Chu M."/>
            <person name="Cheng C."/>
            <person name="Hour A."/>
            <person name="Lee P."/>
            <person name="Lin S."/>
            <person name="Lin Y."/>
            <person name="Liou J."/>
            <person name="Liu S."/>
            <person name="Hsing Y."/>
            <person name="Raghuvanshi S."/>
            <person name="Mohanty A."/>
            <person name="Bharti A.K."/>
            <person name="Gaur A."/>
            <person name="Gupta V."/>
            <person name="Kumar D."/>
            <person name="Ravi V."/>
            <person name="Vij S."/>
            <person name="Kapur A."/>
            <person name="Khurana P."/>
            <person name="Khurana P."/>
            <person name="Khurana J.P."/>
            <person name="Tyagi A.K."/>
            <person name="Gaikwad K."/>
            <person name="Singh A."/>
            <person name="Dalal V."/>
            <person name="Srivastava S."/>
            <person name="Dixit A."/>
            <person name="Pal A.K."/>
            <person name="Ghazi I.A."/>
            <person name="Yadav M."/>
            <person name="Pandit A."/>
            <person name="Bhargava A."/>
            <person name="Sureshbabu K."/>
            <person name="Batra K."/>
            <person name="Sharma T.R."/>
            <person name="Mohapatra T."/>
            <person name="Singh N.K."/>
            <person name="Messing J."/>
            <person name="Nelson A.B."/>
            <person name="Fuks G."/>
            <person name="Kavchok S."/>
            <person name="Keizer G."/>
            <person name="Linton E."/>
            <person name="Llaca V."/>
            <person name="Song R."/>
            <person name="Tanyolac B."/>
            <person name="Young S."/>
            <person name="Ho-Il K."/>
            <person name="Hahn J.H."/>
            <person name="Sangsakoo G."/>
            <person name="Vanavichit A."/>
            <person name="de Mattos Luiz.A.T."/>
            <person name="Zimmer P.D."/>
            <person name="Malone G."/>
            <person name="Dellagostin O."/>
            <person name="de Oliveira A.C."/>
            <person name="Bevan M."/>
            <person name="Bancroft I."/>
            <person name="Minx P."/>
            <person name="Cordum H."/>
            <person name="Wilson R."/>
            <person name="Cheng Z."/>
            <person name="Jin W."/>
            <person name="Jiang J."/>
            <person name="Leong S.A."/>
            <person name="Iwama H."/>
            <person name="Gojobori T."/>
            <person name="Itoh T."/>
            <person name="Niimura Y."/>
            <person name="Fujii Y."/>
            <person name="Habara T."/>
            <person name="Sakai H."/>
            <person name="Sato Y."/>
            <person name="Wilson G."/>
            <person name="Kumar K."/>
            <person name="McCouch S."/>
            <person name="Juretic N."/>
            <person name="Hoen D."/>
            <person name="Wright S."/>
            <person name="Bruskiewich R."/>
            <person name="Bureau T."/>
            <person name="Miyao A."/>
            <person name="Hirochika H."/>
            <person name="Nishikawa T."/>
            <person name="Kadowaki K."/>
            <person name="Sugiura M."/>
            <person name="Burr B."/>
            <person name="Sasaki T."/>
        </authorList>
    </citation>
    <scope>NUCLEOTIDE SEQUENCE [LARGE SCALE GENOMIC DNA]</scope>
    <source>
        <strain evidence="3">cv. Nipponbare</strain>
    </source>
</reference>
<reference evidence="3" key="2">
    <citation type="journal article" date="2008" name="Nucleic Acids Res.">
        <title>The rice annotation project database (RAP-DB): 2008 update.</title>
        <authorList>
            <consortium name="The rice annotation project (RAP)"/>
        </authorList>
    </citation>
    <scope>GENOME REANNOTATION</scope>
    <source>
        <strain evidence="3">cv. Nipponbare</strain>
    </source>
</reference>
<dbReference type="AlphaFoldDB" id="Q6ZII3"/>
<proteinExistence type="predicted"/>
<name>Q6ZII3_ORYSJ</name>